<evidence type="ECO:0000313" key="3">
    <source>
        <dbReference type="EMBL" id="UQN15458.1"/>
    </source>
</evidence>
<dbReference type="Pfam" id="PF00581">
    <property type="entry name" value="Rhodanese"/>
    <property type="match status" value="1"/>
</dbReference>
<dbReference type="InterPro" id="IPR001763">
    <property type="entry name" value="Rhodanese-like_dom"/>
</dbReference>
<gene>
    <name evidence="1" type="primary">trhO</name>
    <name evidence="3" type="ORF">M3M28_03035</name>
</gene>
<accession>A0ABY4N1S9</accession>
<keyword evidence="1" id="KW-0819">tRNA processing</keyword>
<dbReference type="Pfam" id="PF17773">
    <property type="entry name" value="UPF0176_N"/>
    <property type="match status" value="1"/>
</dbReference>
<proteinExistence type="inferred from homology"/>
<dbReference type="Pfam" id="PF12368">
    <property type="entry name" value="Rhodanese_C"/>
    <property type="match status" value="1"/>
</dbReference>
<dbReference type="NCBIfam" id="NF001134">
    <property type="entry name" value="PRK00142.1-2"/>
    <property type="match status" value="1"/>
</dbReference>
<dbReference type="HAMAP" id="MF_00469">
    <property type="entry name" value="TrhO"/>
    <property type="match status" value="1"/>
</dbReference>
<dbReference type="EMBL" id="CP097160">
    <property type="protein sequence ID" value="UQN15458.1"/>
    <property type="molecule type" value="Genomic_DNA"/>
</dbReference>
<dbReference type="PANTHER" id="PTHR43268">
    <property type="entry name" value="THIOSULFATE SULFURTRANSFERASE/RHODANESE-LIKE DOMAIN-CONTAINING PROTEIN 2"/>
    <property type="match status" value="1"/>
</dbReference>
<evidence type="ECO:0000259" key="2">
    <source>
        <dbReference type="PROSITE" id="PS50206"/>
    </source>
</evidence>
<dbReference type="InterPro" id="IPR040503">
    <property type="entry name" value="TRHO_N"/>
</dbReference>
<keyword evidence="1" id="KW-0560">Oxidoreductase</keyword>
<dbReference type="InterPro" id="IPR036873">
    <property type="entry name" value="Rhodanese-like_dom_sf"/>
</dbReference>
<dbReference type="EC" id="1.14.-.-" evidence="1"/>
<name>A0ABY4N1S9_9MICO</name>
<dbReference type="SMART" id="SM00450">
    <property type="entry name" value="RHOD"/>
    <property type="match status" value="1"/>
</dbReference>
<feature type="domain" description="Rhodanese" evidence="2">
    <location>
        <begin position="136"/>
        <end position="231"/>
    </location>
</feature>
<dbReference type="InterPro" id="IPR022111">
    <property type="entry name" value="Rhodanese_C"/>
</dbReference>
<dbReference type="Gene3D" id="3.30.70.100">
    <property type="match status" value="1"/>
</dbReference>
<dbReference type="Gene3D" id="3.40.250.10">
    <property type="entry name" value="Rhodanese-like domain"/>
    <property type="match status" value="1"/>
</dbReference>
<evidence type="ECO:0000256" key="1">
    <source>
        <dbReference type="HAMAP-Rule" id="MF_00469"/>
    </source>
</evidence>
<dbReference type="CDD" id="cd01518">
    <property type="entry name" value="RHOD_YceA"/>
    <property type="match status" value="1"/>
</dbReference>
<comment type="catalytic activity">
    <reaction evidence="1">
        <text>uridine(34) in tRNA + AH2 + O2 = 5-hydroxyuridine(34) in tRNA + A + H2O</text>
        <dbReference type="Rhea" id="RHEA:64224"/>
        <dbReference type="Rhea" id="RHEA-COMP:11727"/>
        <dbReference type="Rhea" id="RHEA-COMP:13381"/>
        <dbReference type="ChEBI" id="CHEBI:13193"/>
        <dbReference type="ChEBI" id="CHEBI:15377"/>
        <dbReference type="ChEBI" id="CHEBI:15379"/>
        <dbReference type="ChEBI" id="CHEBI:17499"/>
        <dbReference type="ChEBI" id="CHEBI:65315"/>
        <dbReference type="ChEBI" id="CHEBI:136877"/>
    </reaction>
</comment>
<protein>
    <recommendedName>
        <fullName evidence="1">tRNA uridine(34) hydroxylase</fullName>
        <ecNumber evidence="1">1.14.-.-</ecNumber>
    </recommendedName>
    <alternativeName>
        <fullName evidence="1">tRNA hydroxylation protein O</fullName>
    </alternativeName>
</protein>
<sequence>MATPKILLYYVFTPLADPDAIRLWQHTLCERLGLRGRIIVSPHGINGTVGGDVVECKKYVRALKQYAPFKDVDMKWSEGTGLDDEGFSLDFPRLTVRVRPEIVSFGTPDELEVDEQGVVGGGTHLAPEELHKLLEQKPDAVFFDGRNAAEATVGRFKDAVVPDTVTTHDFIRELDSGKYDDLKGKPVVTYCTGGVRCEVLSALMINRGFQEVYQLDGGIVRYGERFGNDGLWEGSLTVFDGRQYIDFAPDAKVIGRCVVCDSPTPRLQNCADDTCQQRLVVCENCSATHPVCAATAAKQ</sequence>
<comment type="similarity">
    <text evidence="1">Belongs to the TrhO family.</text>
</comment>
<reference evidence="3" key="1">
    <citation type="submission" date="2022-05" db="EMBL/GenBank/DDBJ databases">
        <title>Complete genome sequence of toluene-degrading Gulosibacter sediminis strain ACHW.36C.</title>
        <authorList>
            <person name="Wai A.C."/>
            <person name="Lai G.K."/>
            <person name="Griffin S.D."/>
            <person name="Leung F.C."/>
        </authorList>
    </citation>
    <scope>NUCLEOTIDE SEQUENCE [LARGE SCALE GENOMIC DNA]</scope>
    <source>
        <strain evidence="3">ACHW.36C</strain>
    </source>
</reference>
<dbReference type="InterPro" id="IPR020936">
    <property type="entry name" value="TrhO"/>
</dbReference>
<dbReference type="PROSITE" id="PS50206">
    <property type="entry name" value="RHODANESE_3"/>
    <property type="match status" value="1"/>
</dbReference>
<dbReference type="SUPFAM" id="SSF52821">
    <property type="entry name" value="Rhodanese/Cell cycle control phosphatase"/>
    <property type="match status" value="1"/>
</dbReference>
<dbReference type="PANTHER" id="PTHR43268:SF6">
    <property type="entry name" value="THIOSULFATE SULFURTRANSFERASE_RHODANESE-LIKE DOMAIN-CONTAINING PROTEIN 2"/>
    <property type="match status" value="1"/>
</dbReference>
<comment type="function">
    <text evidence="1">Catalyzes oxygen-dependent 5-hydroxyuridine (ho5U) modification at position 34 in tRNAs.</text>
</comment>
<organism evidence="3">
    <name type="scientific">Gulosibacter sediminis</name>
    <dbReference type="NCBI Taxonomy" id="1729695"/>
    <lineage>
        <taxon>Bacteria</taxon>
        <taxon>Bacillati</taxon>
        <taxon>Actinomycetota</taxon>
        <taxon>Actinomycetes</taxon>
        <taxon>Micrococcales</taxon>
        <taxon>Microbacteriaceae</taxon>
        <taxon>Gulosibacter</taxon>
    </lineage>
</organism>